<keyword evidence="3" id="KW-1185">Reference proteome</keyword>
<dbReference type="HOGENOM" id="CLU_2737801_0_0_6"/>
<gene>
    <name evidence="2" type="ordered locus">swp_0125</name>
</gene>
<evidence type="ECO:0000313" key="3">
    <source>
        <dbReference type="Proteomes" id="UP000000753"/>
    </source>
</evidence>
<dbReference type="OrthoDB" id="9944005at2"/>
<keyword evidence="1" id="KW-0732">Signal</keyword>
<sequence length="71" mass="7788">MNMRKGLLALIATAAVTTAVQAAYWEFSIYAYVDSNGAEVGRLYIPCFNRQAVSQGTVTNKKVLVERGTCR</sequence>
<feature type="signal peptide" evidence="1">
    <location>
        <begin position="1"/>
        <end position="22"/>
    </location>
</feature>
<dbReference type="AlphaFoldDB" id="B8CGX6"/>
<dbReference type="EMBL" id="CP000472">
    <property type="protein sequence ID" value="ACJ26969.1"/>
    <property type="molecule type" value="Genomic_DNA"/>
</dbReference>
<dbReference type="RefSeq" id="WP_020910353.1">
    <property type="nucleotide sequence ID" value="NC_011566.1"/>
</dbReference>
<name>B8CGX6_SHEPW</name>
<dbReference type="Proteomes" id="UP000000753">
    <property type="component" value="Chromosome"/>
</dbReference>
<protein>
    <submittedName>
        <fullName evidence="2">Uncharacterized protein</fullName>
    </submittedName>
</protein>
<evidence type="ECO:0000256" key="1">
    <source>
        <dbReference type="SAM" id="SignalP"/>
    </source>
</evidence>
<proteinExistence type="predicted"/>
<evidence type="ECO:0000313" key="2">
    <source>
        <dbReference type="EMBL" id="ACJ26969.1"/>
    </source>
</evidence>
<dbReference type="KEGG" id="swp:swp_0125"/>
<reference evidence="2 3" key="1">
    <citation type="journal article" date="2008" name="PLoS ONE">
        <title>Environmental adaptation: genomic analysis of the piezotolerant and psychrotolerant deep-sea iron reducing bacterium Shewanella piezotolerans WP3.</title>
        <authorList>
            <person name="Wang F."/>
            <person name="Wang J."/>
            <person name="Jian H."/>
            <person name="Zhang B."/>
            <person name="Li S."/>
            <person name="Wang F."/>
            <person name="Zeng X."/>
            <person name="Gao L."/>
            <person name="Bartlett D.H."/>
            <person name="Yu J."/>
            <person name="Hu S."/>
            <person name="Xiao X."/>
        </authorList>
    </citation>
    <scope>NUCLEOTIDE SEQUENCE [LARGE SCALE GENOMIC DNA]</scope>
    <source>
        <strain evidence="3">WP3 / JCM 13877</strain>
    </source>
</reference>
<dbReference type="eggNOG" id="ENOG5031F60">
    <property type="taxonomic scope" value="Bacteria"/>
</dbReference>
<accession>B8CGX6</accession>
<feature type="chain" id="PRO_5002866613" evidence="1">
    <location>
        <begin position="23"/>
        <end position="71"/>
    </location>
</feature>
<organism evidence="2 3">
    <name type="scientific">Shewanella piezotolerans (strain WP3 / JCM 13877)</name>
    <dbReference type="NCBI Taxonomy" id="225849"/>
    <lineage>
        <taxon>Bacteria</taxon>
        <taxon>Pseudomonadati</taxon>
        <taxon>Pseudomonadota</taxon>
        <taxon>Gammaproteobacteria</taxon>
        <taxon>Alteromonadales</taxon>
        <taxon>Shewanellaceae</taxon>
        <taxon>Shewanella</taxon>
    </lineage>
</organism>